<keyword evidence="8 11" id="KW-0648">Protein biosynthesis</keyword>
<evidence type="ECO:0000256" key="4">
    <source>
        <dbReference type="ARBA" id="ARBA00022490"/>
    </source>
</evidence>
<dbReference type="FunFam" id="3.40.50.620:FF:000116">
    <property type="entry name" value="Arginine--tRNA ligase"/>
    <property type="match status" value="1"/>
</dbReference>
<dbReference type="PROSITE" id="PS00178">
    <property type="entry name" value="AA_TRNA_LIGASE_I"/>
    <property type="match status" value="1"/>
</dbReference>
<dbReference type="EMBL" id="QNRR01000002">
    <property type="protein sequence ID" value="RBP46563.1"/>
    <property type="molecule type" value="Genomic_DNA"/>
</dbReference>
<dbReference type="Pfam" id="PF00750">
    <property type="entry name" value="tRNA-synt_1d"/>
    <property type="match status" value="1"/>
</dbReference>
<keyword evidence="5 11" id="KW-0436">Ligase</keyword>
<dbReference type="SUPFAM" id="SSF55190">
    <property type="entry name" value="Arginyl-tRNA synthetase (ArgRS), N-terminal 'additional' domain"/>
    <property type="match status" value="1"/>
</dbReference>
<dbReference type="GO" id="GO:0004814">
    <property type="term" value="F:arginine-tRNA ligase activity"/>
    <property type="evidence" value="ECO:0007669"/>
    <property type="project" value="UniProtKB-UniRule"/>
</dbReference>
<dbReference type="GO" id="GO:0006420">
    <property type="term" value="P:arginyl-tRNA aminoacylation"/>
    <property type="evidence" value="ECO:0007669"/>
    <property type="project" value="UniProtKB-UniRule"/>
</dbReference>
<feature type="domain" description="Arginyl tRNA synthetase N-terminal" evidence="14">
    <location>
        <begin position="18"/>
        <end position="106"/>
    </location>
</feature>
<protein>
    <recommendedName>
        <fullName evidence="11">Arginine--tRNA ligase</fullName>
        <ecNumber evidence="11">6.1.1.19</ecNumber>
    </recommendedName>
    <alternativeName>
        <fullName evidence="11">Arginyl-tRNA synthetase</fullName>
        <shortName evidence="11">ArgRS</shortName>
    </alternativeName>
</protein>
<dbReference type="NCBIfam" id="TIGR00456">
    <property type="entry name" value="argS"/>
    <property type="match status" value="1"/>
</dbReference>
<keyword evidence="4 11" id="KW-0963">Cytoplasm</keyword>
<dbReference type="Proteomes" id="UP000253426">
    <property type="component" value="Unassembled WGS sequence"/>
</dbReference>
<dbReference type="Gene3D" id="3.40.50.620">
    <property type="entry name" value="HUPs"/>
    <property type="match status" value="1"/>
</dbReference>
<dbReference type="InterPro" id="IPR035684">
    <property type="entry name" value="ArgRS_core"/>
</dbReference>
<dbReference type="Gene3D" id="1.10.730.10">
    <property type="entry name" value="Isoleucyl-tRNA Synthetase, Domain 1"/>
    <property type="match status" value="1"/>
</dbReference>
<dbReference type="SMART" id="SM00836">
    <property type="entry name" value="DALR_1"/>
    <property type="match status" value="1"/>
</dbReference>
<dbReference type="InterPro" id="IPR001412">
    <property type="entry name" value="aa-tRNA-synth_I_CS"/>
</dbReference>
<keyword evidence="9 11" id="KW-0030">Aminoacyl-tRNA synthetase</keyword>
<evidence type="ECO:0000256" key="8">
    <source>
        <dbReference type="ARBA" id="ARBA00022917"/>
    </source>
</evidence>
<comment type="caution">
    <text evidence="15">The sequence shown here is derived from an EMBL/GenBank/DDBJ whole genome shotgun (WGS) entry which is preliminary data.</text>
</comment>
<dbReference type="PANTHER" id="PTHR11956">
    <property type="entry name" value="ARGINYL-TRNA SYNTHETASE"/>
    <property type="match status" value="1"/>
</dbReference>
<evidence type="ECO:0000313" key="15">
    <source>
        <dbReference type="EMBL" id="RBP46563.1"/>
    </source>
</evidence>
<evidence type="ECO:0000256" key="1">
    <source>
        <dbReference type="ARBA" id="ARBA00004496"/>
    </source>
</evidence>
<evidence type="ECO:0000256" key="7">
    <source>
        <dbReference type="ARBA" id="ARBA00022840"/>
    </source>
</evidence>
<evidence type="ECO:0000256" key="3">
    <source>
        <dbReference type="ARBA" id="ARBA00011245"/>
    </source>
</evidence>
<accession>A0A366HUF5</accession>
<evidence type="ECO:0000256" key="2">
    <source>
        <dbReference type="ARBA" id="ARBA00005594"/>
    </source>
</evidence>
<dbReference type="InterPro" id="IPR036695">
    <property type="entry name" value="Arg-tRNA-synth_N_sf"/>
</dbReference>
<keyword evidence="16" id="KW-1185">Reference proteome</keyword>
<comment type="subunit">
    <text evidence="3 11">Monomer.</text>
</comment>
<keyword evidence="6 11" id="KW-0547">Nucleotide-binding</keyword>
<evidence type="ECO:0000256" key="5">
    <source>
        <dbReference type="ARBA" id="ARBA00022598"/>
    </source>
</evidence>
<dbReference type="FunFam" id="1.10.730.10:FF:000006">
    <property type="entry name" value="Arginyl-tRNA synthetase 2, mitochondrial"/>
    <property type="match status" value="1"/>
</dbReference>
<dbReference type="AlphaFoldDB" id="A0A366HUF5"/>
<organism evidence="15 16">
    <name type="scientific">Roseimicrobium gellanilyticum</name>
    <dbReference type="NCBI Taxonomy" id="748857"/>
    <lineage>
        <taxon>Bacteria</taxon>
        <taxon>Pseudomonadati</taxon>
        <taxon>Verrucomicrobiota</taxon>
        <taxon>Verrucomicrobiia</taxon>
        <taxon>Verrucomicrobiales</taxon>
        <taxon>Verrucomicrobiaceae</taxon>
        <taxon>Roseimicrobium</taxon>
    </lineage>
</organism>
<evidence type="ECO:0000256" key="11">
    <source>
        <dbReference type="HAMAP-Rule" id="MF_00123"/>
    </source>
</evidence>
<gene>
    <name evidence="11" type="primary">argS</name>
    <name evidence="15" type="ORF">DES53_102954</name>
</gene>
<dbReference type="GO" id="GO:0005737">
    <property type="term" value="C:cytoplasm"/>
    <property type="evidence" value="ECO:0007669"/>
    <property type="project" value="UniProtKB-SubCell"/>
</dbReference>
<dbReference type="InterPro" id="IPR014729">
    <property type="entry name" value="Rossmann-like_a/b/a_fold"/>
</dbReference>
<comment type="similarity">
    <text evidence="2 11 12">Belongs to the class-I aminoacyl-tRNA synthetase family.</text>
</comment>
<dbReference type="InterPro" id="IPR008909">
    <property type="entry name" value="DALR_anticod-bd"/>
</dbReference>
<dbReference type="GO" id="GO:0005524">
    <property type="term" value="F:ATP binding"/>
    <property type="evidence" value="ECO:0007669"/>
    <property type="project" value="UniProtKB-UniRule"/>
</dbReference>
<dbReference type="InterPro" id="IPR005148">
    <property type="entry name" value="Arg-tRNA-synth_N"/>
</dbReference>
<dbReference type="PRINTS" id="PR01038">
    <property type="entry name" value="TRNASYNTHARG"/>
</dbReference>
<dbReference type="PANTHER" id="PTHR11956:SF5">
    <property type="entry name" value="ARGININE--TRNA LIGASE, CYTOPLASMIC"/>
    <property type="match status" value="1"/>
</dbReference>
<dbReference type="CDD" id="cd00671">
    <property type="entry name" value="ArgRS_core"/>
    <property type="match status" value="1"/>
</dbReference>
<comment type="catalytic activity">
    <reaction evidence="10 11">
        <text>tRNA(Arg) + L-arginine + ATP = L-arginyl-tRNA(Arg) + AMP + diphosphate</text>
        <dbReference type="Rhea" id="RHEA:20301"/>
        <dbReference type="Rhea" id="RHEA-COMP:9658"/>
        <dbReference type="Rhea" id="RHEA-COMP:9673"/>
        <dbReference type="ChEBI" id="CHEBI:30616"/>
        <dbReference type="ChEBI" id="CHEBI:32682"/>
        <dbReference type="ChEBI" id="CHEBI:33019"/>
        <dbReference type="ChEBI" id="CHEBI:78442"/>
        <dbReference type="ChEBI" id="CHEBI:78513"/>
        <dbReference type="ChEBI" id="CHEBI:456215"/>
        <dbReference type="EC" id="6.1.1.19"/>
    </reaction>
</comment>
<evidence type="ECO:0000313" key="16">
    <source>
        <dbReference type="Proteomes" id="UP000253426"/>
    </source>
</evidence>
<evidence type="ECO:0000256" key="6">
    <source>
        <dbReference type="ARBA" id="ARBA00022741"/>
    </source>
</evidence>
<evidence type="ECO:0000259" key="14">
    <source>
        <dbReference type="SMART" id="SM01016"/>
    </source>
</evidence>
<evidence type="ECO:0000256" key="12">
    <source>
        <dbReference type="RuleBase" id="RU363038"/>
    </source>
</evidence>
<feature type="short sequence motif" description="'HIGH' region" evidence="11">
    <location>
        <begin position="142"/>
        <end position="152"/>
    </location>
</feature>
<name>A0A366HUF5_9BACT</name>
<evidence type="ECO:0000256" key="10">
    <source>
        <dbReference type="ARBA" id="ARBA00049339"/>
    </source>
</evidence>
<dbReference type="SUPFAM" id="SSF52374">
    <property type="entry name" value="Nucleotidylyl transferase"/>
    <property type="match status" value="1"/>
</dbReference>
<dbReference type="HAMAP" id="MF_00123">
    <property type="entry name" value="Arg_tRNA_synth"/>
    <property type="match status" value="1"/>
</dbReference>
<comment type="subcellular location">
    <subcellularLocation>
        <location evidence="1 11">Cytoplasm</location>
    </subcellularLocation>
</comment>
<proteinExistence type="inferred from homology"/>
<keyword evidence="7 11" id="KW-0067">ATP-binding</keyword>
<dbReference type="EC" id="6.1.1.19" evidence="11"/>
<dbReference type="SUPFAM" id="SSF47323">
    <property type="entry name" value="Anticodon-binding domain of a subclass of class I aminoacyl-tRNA synthetases"/>
    <property type="match status" value="1"/>
</dbReference>
<reference evidence="15 16" key="1">
    <citation type="submission" date="2018-06" db="EMBL/GenBank/DDBJ databases">
        <title>Genomic Encyclopedia of Type Strains, Phase IV (KMG-IV): sequencing the most valuable type-strain genomes for metagenomic binning, comparative biology and taxonomic classification.</title>
        <authorList>
            <person name="Goeker M."/>
        </authorList>
    </citation>
    <scope>NUCLEOTIDE SEQUENCE [LARGE SCALE GENOMIC DNA]</scope>
    <source>
        <strain evidence="15 16">DSM 25532</strain>
    </source>
</reference>
<dbReference type="SMART" id="SM01016">
    <property type="entry name" value="Arg_tRNA_synt_N"/>
    <property type="match status" value="1"/>
</dbReference>
<dbReference type="Pfam" id="PF03485">
    <property type="entry name" value="Arg_tRNA_synt_N"/>
    <property type="match status" value="1"/>
</dbReference>
<dbReference type="InterPro" id="IPR009080">
    <property type="entry name" value="tRNAsynth_Ia_anticodon-bd"/>
</dbReference>
<dbReference type="CDD" id="cd07956">
    <property type="entry name" value="Anticodon_Ia_Arg"/>
    <property type="match status" value="1"/>
</dbReference>
<feature type="domain" description="DALR anticodon binding" evidence="13">
    <location>
        <begin position="486"/>
        <end position="600"/>
    </location>
</feature>
<evidence type="ECO:0000256" key="9">
    <source>
        <dbReference type="ARBA" id="ARBA00023146"/>
    </source>
</evidence>
<evidence type="ECO:0000259" key="13">
    <source>
        <dbReference type="SMART" id="SM00836"/>
    </source>
</evidence>
<sequence>MHEAGSVLECQPLLFRMSTFRKLLSQRLQAAFAAANITLPEGAVIDVTNASDSRFGDYQSNAAMTVAKLLKTNPRQLATTIADTFDGTGLCQKPEVAGPGFLNFRLTNETLASTLNAHVADAHLGVPRAEQAKTIVVDFSAPNVAKPMHVGHIRSTFIGDSLARLARYVGHHVITDNHIGDWGTQFGMIIHGWKTRMDKEALKKDPIHELVRVYKDVNAEGKVNEAVREMCKTELVKLQQGDAENLEIWKECVKLTLDQLHDVYGKLDISFDHYLGESFYNDALGPLVEDMLAQKQAQVSEGAVCVFSDGTKKPEQDPFLIFKDGEWTALPLIIRKADGGFLYGTTDLATVDYRVNEWKAEEVWYVVGAPQQLHFRQLFDASRRRGHQTRMEHIAFGSILGPDGKMFKTRSGESVGLLEVIEEAVERAATVVAEREGFTDEEKSEVAEIIGIAAVKYAELSQHRMTDYKFSWDKMLSLQGNTAPYLINAYVRTRSIFRKLDGAVTLTDDVVLTEDAERALAMKLLQFGEAVHDVLEDFRPNLLAQYLYDLASAFHGFFEACPVLRSEGVTRNTRLVLCDATSRVLKEGLGLLGIKTTERM</sequence>
<dbReference type="Gene3D" id="3.30.1360.70">
    <property type="entry name" value="Arginyl tRNA synthetase N-terminal domain"/>
    <property type="match status" value="1"/>
</dbReference>
<dbReference type="Pfam" id="PF05746">
    <property type="entry name" value="DALR_1"/>
    <property type="match status" value="1"/>
</dbReference>
<dbReference type="InterPro" id="IPR001278">
    <property type="entry name" value="Arg-tRNA-ligase"/>
</dbReference>